<keyword evidence="1" id="KW-1133">Transmembrane helix</keyword>
<accession>A0ABR8BTX3</accession>
<evidence type="ECO:0008006" key="4">
    <source>
        <dbReference type="Google" id="ProtNLM"/>
    </source>
</evidence>
<reference evidence="2 3" key="1">
    <citation type="journal article" date="2020" name="ISME J.">
        <title>Comparative genomics reveals insights into cyanobacterial evolution and habitat adaptation.</title>
        <authorList>
            <person name="Chen M.Y."/>
            <person name="Teng W.K."/>
            <person name="Zhao L."/>
            <person name="Hu C.X."/>
            <person name="Zhou Y.K."/>
            <person name="Han B.P."/>
            <person name="Song L.R."/>
            <person name="Shu W.S."/>
        </authorList>
    </citation>
    <scope>NUCLEOTIDE SEQUENCE [LARGE SCALE GENOMIC DNA]</scope>
    <source>
        <strain evidence="2 3">FACHB-1040</strain>
    </source>
</reference>
<evidence type="ECO:0000313" key="2">
    <source>
        <dbReference type="EMBL" id="MBD2277905.1"/>
    </source>
</evidence>
<evidence type="ECO:0000313" key="3">
    <source>
        <dbReference type="Proteomes" id="UP000606721"/>
    </source>
</evidence>
<feature type="transmembrane region" description="Helical" evidence="1">
    <location>
        <begin position="33"/>
        <end position="51"/>
    </location>
</feature>
<keyword evidence="1" id="KW-0812">Transmembrane</keyword>
<feature type="transmembrane region" description="Helical" evidence="1">
    <location>
        <begin position="117"/>
        <end position="140"/>
    </location>
</feature>
<comment type="caution">
    <text evidence="2">The sequence shown here is derived from an EMBL/GenBank/DDBJ whole genome shotgun (WGS) entry which is preliminary data.</text>
</comment>
<dbReference type="Proteomes" id="UP000606721">
    <property type="component" value="Unassembled WGS sequence"/>
</dbReference>
<dbReference type="RefSeq" id="WP_027403156.1">
    <property type="nucleotide sequence ID" value="NZ_JACJQT010000011.1"/>
</dbReference>
<protein>
    <recommendedName>
        <fullName evidence="4">SxtJ</fullName>
    </recommendedName>
</protein>
<dbReference type="EMBL" id="JACJQT010000011">
    <property type="protein sequence ID" value="MBD2277905.1"/>
    <property type="molecule type" value="Genomic_DNA"/>
</dbReference>
<proteinExistence type="predicted"/>
<name>A0ABR8BTX3_APHFL</name>
<sequence length="141" mass="16071">MSMLKKIPWFSLTLVLLSYSTLGWVIFEEKAPWYVRLITVLTILLSLISVTNPWLKLDDYSHIFFKSNARTFLVAILAAFLFFLMIAWFRVFLDTLLIICATILAKIDFQSVGLKPALAFGYISFCSLLGLGLGALINYYI</sequence>
<gene>
    <name evidence="2" type="ORF">H6F99_06095</name>
</gene>
<keyword evidence="3" id="KW-1185">Reference proteome</keyword>
<feature type="transmembrane region" description="Helical" evidence="1">
    <location>
        <begin position="72"/>
        <end position="105"/>
    </location>
</feature>
<evidence type="ECO:0000256" key="1">
    <source>
        <dbReference type="SAM" id="Phobius"/>
    </source>
</evidence>
<keyword evidence="1" id="KW-0472">Membrane</keyword>
<organism evidence="2 3">
    <name type="scientific">Aphanizomenon flos-aquae FACHB-1040</name>
    <dbReference type="NCBI Taxonomy" id="2692887"/>
    <lineage>
        <taxon>Bacteria</taxon>
        <taxon>Bacillati</taxon>
        <taxon>Cyanobacteriota</taxon>
        <taxon>Cyanophyceae</taxon>
        <taxon>Nostocales</taxon>
        <taxon>Aphanizomenonaceae</taxon>
        <taxon>Aphanizomenon</taxon>
    </lineage>
</organism>